<dbReference type="InterPro" id="IPR043504">
    <property type="entry name" value="Peptidase_S1_PA_chymotrypsin"/>
</dbReference>
<comment type="caution">
    <text evidence="1">The sequence shown here is derived from an EMBL/GenBank/DDBJ whole genome shotgun (WGS) entry which is preliminary data.</text>
</comment>
<name>A0ABU2H9I0_9ACTN</name>
<dbReference type="RefSeq" id="WP_310913061.1">
    <property type="nucleotide sequence ID" value="NZ_JAVLVT010000006.1"/>
</dbReference>
<sequence length="320" mass="33562">MRLDSCRELKLSLHDRETELLAQTEVPWLGLGIAPAGSGEFRLAVRLRDRESVPDWLLDRLSRESHDEFEIVQTGDLATLEARTPAELQKRQRPLVPGCSVGHPDVSAGTLGAFVTVDDTAHILSNSHVIANSGRAELCDPILQPGVADDGSTDIDQVGTLTAQVPLREDQPNVVDAAVARVRGEVEFAAADYPGGPVCSVSAPTGEDTAVEKIGRTTGHTTGRVTAFEVDGLRINFGFAQLVFDGQIEISGTGGSFSSGGDSGSLIWTSTGRSAMGLLFAGSEQGGPDGTGLTYANPLSQVLTAVEARLHGAPAAPRAT</sequence>
<dbReference type="EMBL" id="JAVLVT010000006">
    <property type="protein sequence ID" value="MDS1271509.1"/>
    <property type="molecule type" value="Genomic_DNA"/>
</dbReference>
<reference evidence="2" key="1">
    <citation type="submission" date="2023-07" db="EMBL/GenBank/DDBJ databases">
        <title>Novel species in the genus Lipingzhangella isolated from Sambhar Salt Lake.</title>
        <authorList>
            <person name="Jiya N."/>
            <person name="Kajale S."/>
            <person name="Sharma A."/>
        </authorList>
    </citation>
    <scope>NUCLEOTIDE SEQUENCE [LARGE SCALE GENOMIC DNA]</scope>
    <source>
        <strain evidence="2">LS1_29</strain>
    </source>
</reference>
<dbReference type="Gene3D" id="2.40.10.10">
    <property type="entry name" value="Trypsin-like serine proteases"/>
    <property type="match status" value="2"/>
</dbReference>
<gene>
    <name evidence="1" type="ORF">RIF23_14515</name>
</gene>
<evidence type="ECO:0000313" key="1">
    <source>
        <dbReference type="EMBL" id="MDS1271509.1"/>
    </source>
</evidence>
<protein>
    <recommendedName>
        <fullName evidence="3">Trypsin-like peptidase</fullName>
    </recommendedName>
</protein>
<accession>A0ABU2H9I0</accession>
<evidence type="ECO:0008006" key="3">
    <source>
        <dbReference type="Google" id="ProtNLM"/>
    </source>
</evidence>
<keyword evidence="2" id="KW-1185">Reference proteome</keyword>
<dbReference type="SUPFAM" id="SSF50494">
    <property type="entry name" value="Trypsin-like serine proteases"/>
    <property type="match status" value="1"/>
</dbReference>
<dbReference type="InterPro" id="IPR009003">
    <property type="entry name" value="Peptidase_S1_PA"/>
</dbReference>
<evidence type="ECO:0000313" key="2">
    <source>
        <dbReference type="Proteomes" id="UP001250214"/>
    </source>
</evidence>
<organism evidence="1 2">
    <name type="scientific">Lipingzhangella rawalii</name>
    <dbReference type="NCBI Taxonomy" id="2055835"/>
    <lineage>
        <taxon>Bacteria</taxon>
        <taxon>Bacillati</taxon>
        <taxon>Actinomycetota</taxon>
        <taxon>Actinomycetes</taxon>
        <taxon>Streptosporangiales</taxon>
        <taxon>Nocardiopsidaceae</taxon>
        <taxon>Lipingzhangella</taxon>
    </lineage>
</organism>
<proteinExistence type="predicted"/>
<dbReference type="Proteomes" id="UP001250214">
    <property type="component" value="Unassembled WGS sequence"/>
</dbReference>